<reference evidence="2" key="1">
    <citation type="journal article" date="2022" name="Nat. Commun.">
        <title>Chromosome evolution and the genetic basis of agronomically important traits in greater yam.</title>
        <authorList>
            <person name="Bredeson J.V."/>
            <person name="Lyons J.B."/>
            <person name="Oniyinde I.O."/>
            <person name="Okereke N.R."/>
            <person name="Kolade O."/>
            <person name="Nnabue I."/>
            <person name="Nwadili C.O."/>
            <person name="Hribova E."/>
            <person name="Parker M."/>
            <person name="Nwogha J."/>
            <person name="Shu S."/>
            <person name="Carlson J."/>
            <person name="Kariba R."/>
            <person name="Muthemba S."/>
            <person name="Knop K."/>
            <person name="Barton G.J."/>
            <person name="Sherwood A.V."/>
            <person name="Lopez-Montes A."/>
            <person name="Asiedu R."/>
            <person name="Jamnadass R."/>
            <person name="Muchugi A."/>
            <person name="Goodstein D."/>
            <person name="Egesi C.N."/>
            <person name="Featherston J."/>
            <person name="Asfaw A."/>
            <person name="Simpson G.G."/>
            <person name="Dolezel J."/>
            <person name="Hendre P.S."/>
            <person name="Van Deynze A."/>
            <person name="Kumar P.L."/>
            <person name="Obidiegwu J.E."/>
            <person name="Bhattacharjee R."/>
            <person name="Rokhsar D.S."/>
        </authorList>
    </citation>
    <scope>NUCLEOTIDE SEQUENCE [LARGE SCALE GENOMIC DNA]</scope>
    <source>
        <strain evidence="2">cv. TDa95/00328</strain>
    </source>
</reference>
<protein>
    <submittedName>
        <fullName evidence="1">Uncharacterized protein</fullName>
    </submittedName>
</protein>
<sequence length="195" mass="22045">MGNACILPSSRGPTKLIFWGGKIVYLKEKHLAGELLFQYPDHLVCHADSFFIGHPLPVLSISDELRSHETYFIIPVDCFRCQTLTAASLAVLASSNKGSPINFSKCVFEYVKGENGRMLIKVPPEFLIRVFVGESRKSDTDDFDNDSLCSTPELRRHYEQLVGSRDRPWSPKLETISESKIRFSPVKLLGLERKL</sequence>
<dbReference type="Proteomes" id="UP000827976">
    <property type="component" value="Chromosome 12"/>
</dbReference>
<name>A0ACB7V1K1_DIOAL</name>
<dbReference type="EMBL" id="CM037022">
    <property type="protein sequence ID" value="KAH7667036.1"/>
    <property type="molecule type" value="Genomic_DNA"/>
</dbReference>
<comment type="caution">
    <text evidence="1">The sequence shown here is derived from an EMBL/GenBank/DDBJ whole genome shotgun (WGS) entry which is preliminary data.</text>
</comment>
<gene>
    <name evidence="1" type="ORF">IHE45_12G033100</name>
</gene>
<proteinExistence type="predicted"/>
<evidence type="ECO:0000313" key="2">
    <source>
        <dbReference type="Proteomes" id="UP000827976"/>
    </source>
</evidence>
<accession>A0ACB7V1K1</accession>
<evidence type="ECO:0000313" key="1">
    <source>
        <dbReference type="EMBL" id="KAH7667036.1"/>
    </source>
</evidence>
<organism evidence="1 2">
    <name type="scientific">Dioscorea alata</name>
    <name type="common">Purple yam</name>
    <dbReference type="NCBI Taxonomy" id="55571"/>
    <lineage>
        <taxon>Eukaryota</taxon>
        <taxon>Viridiplantae</taxon>
        <taxon>Streptophyta</taxon>
        <taxon>Embryophyta</taxon>
        <taxon>Tracheophyta</taxon>
        <taxon>Spermatophyta</taxon>
        <taxon>Magnoliopsida</taxon>
        <taxon>Liliopsida</taxon>
        <taxon>Dioscoreales</taxon>
        <taxon>Dioscoreaceae</taxon>
        <taxon>Dioscorea</taxon>
    </lineage>
</organism>
<keyword evidence="2" id="KW-1185">Reference proteome</keyword>